<dbReference type="PANTHER" id="PTHR22891">
    <property type="entry name" value="EUKARYOTIC TRANSLATION INITIATION FACTOR 2C"/>
    <property type="match status" value="1"/>
</dbReference>
<dbReference type="AlphaFoldDB" id="A0A2U1MRF1"/>
<dbReference type="InterPro" id="IPR036085">
    <property type="entry name" value="PAZ_dom_sf"/>
</dbReference>
<gene>
    <name evidence="1" type="ORF">CTI12_AA245170</name>
</gene>
<comment type="caution">
    <text evidence="1">The sequence shown here is derived from an EMBL/GenBank/DDBJ whole genome shotgun (WGS) entry which is preliminary data.</text>
</comment>
<proteinExistence type="predicted"/>
<dbReference type="OrthoDB" id="1743102at2759"/>
<organism evidence="1 2">
    <name type="scientific">Artemisia annua</name>
    <name type="common">Sweet wormwood</name>
    <dbReference type="NCBI Taxonomy" id="35608"/>
    <lineage>
        <taxon>Eukaryota</taxon>
        <taxon>Viridiplantae</taxon>
        <taxon>Streptophyta</taxon>
        <taxon>Embryophyta</taxon>
        <taxon>Tracheophyta</taxon>
        <taxon>Spermatophyta</taxon>
        <taxon>Magnoliopsida</taxon>
        <taxon>eudicotyledons</taxon>
        <taxon>Gunneridae</taxon>
        <taxon>Pentapetalae</taxon>
        <taxon>asterids</taxon>
        <taxon>campanulids</taxon>
        <taxon>Asterales</taxon>
        <taxon>Asteraceae</taxon>
        <taxon>Asteroideae</taxon>
        <taxon>Anthemideae</taxon>
        <taxon>Artemisiinae</taxon>
        <taxon>Artemisia</taxon>
    </lineage>
</organism>
<dbReference type="EMBL" id="PKPP01004550">
    <property type="protein sequence ID" value="PWA63833.1"/>
    <property type="molecule type" value="Genomic_DNA"/>
</dbReference>
<name>A0A2U1MRF1_ARTAN</name>
<accession>A0A2U1MRF1</accession>
<evidence type="ECO:0000313" key="1">
    <source>
        <dbReference type="EMBL" id="PWA63833.1"/>
    </source>
</evidence>
<dbReference type="Proteomes" id="UP000245207">
    <property type="component" value="Unassembled WGS sequence"/>
</dbReference>
<keyword evidence="2" id="KW-1185">Reference proteome</keyword>
<dbReference type="SUPFAM" id="SSF101690">
    <property type="entry name" value="PAZ domain"/>
    <property type="match status" value="1"/>
</dbReference>
<sequence length="92" mass="10446">MSSTVLIEPLPVIEFVNQLLNRDISARPLSHSDRVKACKFVDGQRYSKRLNERQNTALLKVTCQHPNEREKDILKTVGHNAYAQDPMLTSLG</sequence>
<protein>
    <submittedName>
        <fullName evidence="1">ARGONAUTE 1</fullName>
    </submittedName>
</protein>
<reference evidence="1 2" key="1">
    <citation type="journal article" date="2018" name="Mol. Plant">
        <title>The genome of Artemisia annua provides insight into the evolution of Asteraceae family and artemisinin biosynthesis.</title>
        <authorList>
            <person name="Shen Q."/>
            <person name="Zhang L."/>
            <person name="Liao Z."/>
            <person name="Wang S."/>
            <person name="Yan T."/>
            <person name="Shi P."/>
            <person name="Liu M."/>
            <person name="Fu X."/>
            <person name="Pan Q."/>
            <person name="Wang Y."/>
            <person name="Lv Z."/>
            <person name="Lu X."/>
            <person name="Zhang F."/>
            <person name="Jiang W."/>
            <person name="Ma Y."/>
            <person name="Chen M."/>
            <person name="Hao X."/>
            <person name="Li L."/>
            <person name="Tang Y."/>
            <person name="Lv G."/>
            <person name="Zhou Y."/>
            <person name="Sun X."/>
            <person name="Brodelius P.E."/>
            <person name="Rose J.K.C."/>
            <person name="Tang K."/>
        </authorList>
    </citation>
    <scope>NUCLEOTIDE SEQUENCE [LARGE SCALE GENOMIC DNA]</scope>
    <source>
        <strain evidence="2">cv. Huhao1</strain>
        <tissue evidence="1">Leaf</tissue>
    </source>
</reference>
<evidence type="ECO:0000313" key="2">
    <source>
        <dbReference type="Proteomes" id="UP000245207"/>
    </source>
</evidence>
<dbReference type="STRING" id="35608.A0A2U1MRF1"/>